<dbReference type="AlphaFoldDB" id="A0A9Q0YQ51"/>
<gene>
    <name evidence="1" type="ORF">HOLleu_36978</name>
</gene>
<dbReference type="OrthoDB" id="10068969at2759"/>
<evidence type="ECO:0000313" key="1">
    <source>
        <dbReference type="EMBL" id="KAJ8024282.1"/>
    </source>
</evidence>
<dbReference type="Proteomes" id="UP001152320">
    <property type="component" value="Chromosome 19"/>
</dbReference>
<protein>
    <submittedName>
        <fullName evidence="1">Uncharacterized protein</fullName>
    </submittedName>
</protein>
<dbReference type="PANTHER" id="PTHR47331:SF6">
    <property type="entry name" value="DOUBLECORTIN DOMAIN-CONTAINING PROTEIN"/>
    <property type="match status" value="1"/>
</dbReference>
<reference evidence="1" key="1">
    <citation type="submission" date="2021-10" db="EMBL/GenBank/DDBJ databases">
        <title>Tropical sea cucumber genome reveals ecological adaptation and Cuvierian tubules defense mechanism.</title>
        <authorList>
            <person name="Chen T."/>
        </authorList>
    </citation>
    <scope>NUCLEOTIDE SEQUENCE</scope>
    <source>
        <strain evidence="1">Nanhai2018</strain>
        <tissue evidence="1">Muscle</tissue>
    </source>
</reference>
<proteinExistence type="predicted"/>
<dbReference type="EMBL" id="JAIZAY010000019">
    <property type="protein sequence ID" value="KAJ8024282.1"/>
    <property type="molecule type" value="Genomic_DNA"/>
</dbReference>
<organism evidence="1 2">
    <name type="scientific">Holothuria leucospilota</name>
    <name type="common">Black long sea cucumber</name>
    <name type="synonym">Mertensiothuria leucospilota</name>
    <dbReference type="NCBI Taxonomy" id="206669"/>
    <lineage>
        <taxon>Eukaryota</taxon>
        <taxon>Metazoa</taxon>
        <taxon>Echinodermata</taxon>
        <taxon>Eleutherozoa</taxon>
        <taxon>Echinozoa</taxon>
        <taxon>Holothuroidea</taxon>
        <taxon>Aspidochirotacea</taxon>
        <taxon>Aspidochirotida</taxon>
        <taxon>Holothuriidae</taxon>
        <taxon>Holothuria</taxon>
    </lineage>
</organism>
<evidence type="ECO:0000313" key="2">
    <source>
        <dbReference type="Proteomes" id="UP001152320"/>
    </source>
</evidence>
<keyword evidence="2" id="KW-1185">Reference proteome</keyword>
<accession>A0A9Q0YQ51</accession>
<comment type="caution">
    <text evidence="1">The sequence shown here is derived from an EMBL/GenBank/DDBJ whole genome shotgun (WGS) entry which is preliminary data.</text>
</comment>
<sequence>MLKKELVTKGLVKFDDNPVTHRVWKATFKGVVEGLGLSAREEADLLVKWLGPKPSKLMMRLREVHPRDPESGLKTLWSRLEREYGAPELIECLLLSQQENFSKIGQRKPKKLQELTDLLPEIAAAKKDVYFPGLVFLDTSKG</sequence>
<name>A0A9Q0YQ51_HOLLE</name>
<dbReference type="PANTHER" id="PTHR47331">
    <property type="entry name" value="PHD-TYPE DOMAIN-CONTAINING PROTEIN"/>
    <property type="match status" value="1"/>
</dbReference>